<keyword evidence="4" id="KW-0479">Metal-binding</keyword>
<dbReference type="PATRIC" id="fig|294699.3.peg.3230"/>
<dbReference type="GO" id="GO:0008777">
    <property type="term" value="F:acetylornithine deacetylase activity"/>
    <property type="evidence" value="ECO:0007669"/>
    <property type="project" value="TreeGrafter"/>
</dbReference>
<evidence type="ECO:0000256" key="2">
    <source>
        <dbReference type="ARBA" id="ARBA00006247"/>
    </source>
</evidence>
<keyword evidence="8" id="KW-0482">Metalloprotease</keyword>
<dbReference type="GO" id="GO:0006526">
    <property type="term" value="P:L-arginine biosynthetic process"/>
    <property type="evidence" value="ECO:0007669"/>
    <property type="project" value="TreeGrafter"/>
</dbReference>
<dbReference type="GO" id="GO:0016805">
    <property type="term" value="F:dipeptidase activity"/>
    <property type="evidence" value="ECO:0007669"/>
    <property type="project" value="UniProtKB-KW"/>
</dbReference>
<geneLocation type="plasmid" evidence="10">
    <name>pdsm15939_1</name>
</geneLocation>
<sequence length="469" mass="51922">MMIHWMEEVMKRKEALLRDTRQLLQIPSVLDETSATEKAPFGKGIDEALQFLLKKGHDEGFSVKNVDGFAGHIEMGSGEEVIGVLCHIDVVPPGDGWTSDPFAAEIRDGKIYARGAIDDKGPTMAAFYAMKIVKELGLPLSKRVRMIIGTDEESDWRCVEHYFAREEMPSMGFAPDADFPIIYAEKGIADLTLQQTKISEAGHGELVLESFHSGRRYNMVPDAAEVKLGGTHDRLIEVEQQFHRFLAENNINGKSVVQEGTLTLQIEGVSAHAMEPEHGKNAGLYAAHFLATVPLNANAQSFVQLLERFYGDSRGKNIGVAYRDDITGDLTVNVGIMSYTKENGGTIGLNLRIPVTKDVEDTKQTMEMVATQHGFSMNQFSYSKPHHVDQNHPLIQTLKRVYEEQIGERAELLSIGGGTYARSLQAGVAFGPLFPGRPDVAHQKDEYIIIDDLLKATAIYAQAIYELAK</sequence>
<keyword evidence="7" id="KW-0224">Dipeptidase</keyword>
<evidence type="ECO:0000313" key="10">
    <source>
        <dbReference type="Proteomes" id="UP000076865"/>
    </source>
</evidence>
<keyword evidence="9" id="KW-0614">Plasmid</keyword>
<dbReference type="Gene3D" id="3.40.630.10">
    <property type="entry name" value="Zn peptidases"/>
    <property type="match status" value="1"/>
</dbReference>
<dbReference type="PANTHER" id="PTHR43808">
    <property type="entry name" value="ACETYLORNITHINE DEACETYLASE"/>
    <property type="match status" value="1"/>
</dbReference>
<accession>A0A160F6L5</accession>
<reference evidence="9 10" key="1">
    <citation type="journal article" date="2006" name="Syst. Appl. Microbiol.">
        <title>Anoxybacillus amylolyticus sp. nov., a thermophilic amylase producing bacterium isolated from Mount Rittmann (Antarctica).</title>
        <authorList>
            <person name="Poli A."/>
            <person name="Esposito E."/>
            <person name="Lama L."/>
            <person name="Orlando P."/>
            <person name="Nicolaus G."/>
            <person name="de Appolonia F."/>
            <person name="Gambacorta A."/>
            <person name="Nicolaus B."/>
        </authorList>
    </citation>
    <scope>NUCLEOTIDE SEQUENCE [LARGE SCALE GENOMIC DNA]</scope>
    <source>
        <strain evidence="9 10">DSM 15939</strain>
        <plasmid evidence="10">Plasmid pdsm15939_1</plasmid>
    </source>
</reference>
<dbReference type="InterPro" id="IPR001261">
    <property type="entry name" value="ArgE/DapE_CS"/>
</dbReference>
<evidence type="ECO:0000256" key="1">
    <source>
        <dbReference type="ARBA" id="ARBA00001947"/>
    </source>
</evidence>
<keyword evidence="10" id="KW-1185">Reference proteome</keyword>
<protein>
    <submittedName>
        <fullName evidence="9">Dipeptidase family protein</fullName>
    </submittedName>
</protein>
<dbReference type="InterPro" id="IPR050072">
    <property type="entry name" value="Peptidase_M20A"/>
</dbReference>
<dbReference type="GO" id="GO:0008270">
    <property type="term" value="F:zinc ion binding"/>
    <property type="evidence" value="ECO:0007669"/>
    <property type="project" value="InterPro"/>
</dbReference>
<dbReference type="CDD" id="cd03888">
    <property type="entry name" value="M20_PepV"/>
    <property type="match status" value="1"/>
</dbReference>
<evidence type="ECO:0000256" key="8">
    <source>
        <dbReference type="ARBA" id="ARBA00023049"/>
    </source>
</evidence>
<keyword evidence="6" id="KW-0862">Zinc</keyword>
<dbReference type="NCBIfam" id="TIGR01887">
    <property type="entry name" value="dipeptidaselike"/>
    <property type="match status" value="1"/>
</dbReference>
<proteinExistence type="inferred from homology"/>
<dbReference type="KEGG" id="aamy:GFC30_3126"/>
<organism evidence="9 10">
    <name type="scientific">Anoxybacteroides amylolyticum</name>
    <dbReference type="NCBI Taxonomy" id="294699"/>
    <lineage>
        <taxon>Bacteria</taxon>
        <taxon>Bacillati</taxon>
        <taxon>Bacillota</taxon>
        <taxon>Bacilli</taxon>
        <taxon>Bacillales</taxon>
        <taxon>Anoxybacillaceae</taxon>
        <taxon>Anoxybacteroides</taxon>
    </lineage>
</organism>
<evidence type="ECO:0000256" key="3">
    <source>
        <dbReference type="ARBA" id="ARBA00022670"/>
    </source>
</evidence>
<dbReference type="PROSITE" id="PS00759">
    <property type="entry name" value="ARGE_DAPE_CPG2_2"/>
    <property type="match status" value="1"/>
</dbReference>
<dbReference type="Gene3D" id="3.30.70.360">
    <property type="match status" value="2"/>
</dbReference>
<dbReference type="GO" id="GO:0006508">
    <property type="term" value="P:proteolysis"/>
    <property type="evidence" value="ECO:0007669"/>
    <property type="project" value="UniProtKB-KW"/>
</dbReference>
<dbReference type="InterPro" id="IPR010964">
    <property type="entry name" value="M20A_pepV-rel"/>
</dbReference>
<dbReference type="Proteomes" id="UP000076865">
    <property type="component" value="Plasmid pDSM15939_1"/>
</dbReference>
<dbReference type="EMBL" id="CP015439">
    <property type="protein sequence ID" value="ANB62257.1"/>
    <property type="molecule type" value="Genomic_DNA"/>
</dbReference>
<dbReference type="SUPFAM" id="SSF53187">
    <property type="entry name" value="Zn-dependent exopeptidases"/>
    <property type="match status" value="1"/>
</dbReference>
<gene>
    <name evidence="9" type="ORF">GFC30_3126</name>
</gene>
<dbReference type="OrthoDB" id="9761532at2"/>
<dbReference type="RefSeq" id="WP_066327760.1">
    <property type="nucleotide sequence ID" value="NZ_CP015439.1"/>
</dbReference>
<evidence type="ECO:0000313" key="9">
    <source>
        <dbReference type="EMBL" id="ANB62257.1"/>
    </source>
</evidence>
<dbReference type="GO" id="GO:0008237">
    <property type="term" value="F:metallopeptidase activity"/>
    <property type="evidence" value="ECO:0007669"/>
    <property type="project" value="UniProtKB-KW"/>
</dbReference>
<dbReference type="InterPro" id="IPR036264">
    <property type="entry name" value="Bact_exopeptidase_dim_dom"/>
</dbReference>
<name>A0A160F6L5_9BACL</name>
<keyword evidence="3" id="KW-0645">Protease</keyword>
<comment type="similarity">
    <text evidence="2">Belongs to the peptidase M20A family.</text>
</comment>
<evidence type="ECO:0000256" key="5">
    <source>
        <dbReference type="ARBA" id="ARBA00022801"/>
    </source>
</evidence>
<dbReference type="InterPro" id="IPR002933">
    <property type="entry name" value="Peptidase_M20"/>
</dbReference>
<keyword evidence="5" id="KW-0378">Hydrolase</keyword>
<evidence type="ECO:0000256" key="6">
    <source>
        <dbReference type="ARBA" id="ARBA00022833"/>
    </source>
</evidence>
<dbReference type="NCBIfam" id="NF005591">
    <property type="entry name" value="PRK07318.1"/>
    <property type="match status" value="1"/>
</dbReference>
<evidence type="ECO:0000256" key="4">
    <source>
        <dbReference type="ARBA" id="ARBA00022723"/>
    </source>
</evidence>
<evidence type="ECO:0000256" key="7">
    <source>
        <dbReference type="ARBA" id="ARBA00022997"/>
    </source>
</evidence>
<dbReference type="Pfam" id="PF01546">
    <property type="entry name" value="Peptidase_M20"/>
    <property type="match status" value="1"/>
</dbReference>
<dbReference type="PANTHER" id="PTHR43808:SF31">
    <property type="entry name" value="N-ACETYL-L-CITRULLINE DEACETYLASE"/>
    <property type="match status" value="1"/>
</dbReference>
<dbReference type="SUPFAM" id="SSF55031">
    <property type="entry name" value="Bacterial exopeptidase dimerisation domain"/>
    <property type="match status" value="1"/>
</dbReference>
<comment type="cofactor">
    <cofactor evidence="1">
        <name>Zn(2+)</name>
        <dbReference type="ChEBI" id="CHEBI:29105"/>
    </cofactor>
</comment>
<dbReference type="AlphaFoldDB" id="A0A160F6L5"/>